<sequence length="124" mass="14789">MGFITGFFSGFALTTSLLYITVQVHKETRLEQRRAIREQVDQINWLAASSGAYDRRFETQYTPRGLEERLARREEQPDMKEILKHRWNQEVEKLARKAHESRWEDVRDTATDCWKAALKFVKRD</sequence>
<keyword evidence="11" id="KW-0999">Mitochondrion inner membrane</keyword>
<evidence type="ECO:0000256" key="6">
    <source>
        <dbReference type="ARBA" id="ARBA00022989"/>
    </source>
</evidence>
<evidence type="ECO:0000256" key="10">
    <source>
        <dbReference type="ARBA" id="ARBA00032985"/>
    </source>
</evidence>
<dbReference type="Pfam" id="PF17050">
    <property type="entry name" value="AIM5"/>
    <property type="match status" value="1"/>
</dbReference>
<evidence type="ECO:0000256" key="1">
    <source>
        <dbReference type="ARBA" id="ARBA00002689"/>
    </source>
</evidence>
<proteinExistence type="inferred from homology"/>
<evidence type="ECO:0000256" key="5">
    <source>
        <dbReference type="ARBA" id="ARBA00022692"/>
    </source>
</evidence>
<comment type="similarity">
    <text evidence="3 11">Belongs to the MICOS complex subunit Mic12 family.</text>
</comment>
<comment type="subunit">
    <text evidence="11">Component of the mitochondrial contact site and cristae organizing system (MICOS) complex.</text>
</comment>
<evidence type="ECO:0000256" key="11">
    <source>
        <dbReference type="RuleBase" id="RU363010"/>
    </source>
</evidence>
<organism evidence="12 13">
    <name type="scientific">Penicillium decumbens</name>
    <dbReference type="NCBI Taxonomy" id="69771"/>
    <lineage>
        <taxon>Eukaryota</taxon>
        <taxon>Fungi</taxon>
        <taxon>Dikarya</taxon>
        <taxon>Ascomycota</taxon>
        <taxon>Pezizomycotina</taxon>
        <taxon>Eurotiomycetes</taxon>
        <taxon>Eurotiomycetidae</taxon>
        <taxon>Eurotiales</taxon>
        <taxon>Aspergillaceae</taxon>
        <taxon>Penicillium</taxon>
    </lineage>
</organism>
<dbReference type="GO" id="GO:0044284">
    <property type="term" value="C:mitochondrial crista junction"/>
    <property type="evidence" value="ECO:0007669"/>
    <property type="project" value="InterPro"/>
</dbReference>
<accession>A0A1V6PM18</accession>
<evidence type="ECO:0000256" key="9">
    <source>
        <dbReference type="ARBA" id="ARBA00032159"/>
    </source>
</evidence>
<dbReference type="OMA" id="AYESRWE"/>
<dbReference type="AlphaFoldDB" id="A0A1V6PM18"/>
<evidence type="ECO:0000313" key="13">
    <source>
        <dbReference type="Proteomes" id="UP000191522"/>
    </source>
</evidence>
<evidence type="ECO:0000256" key="8">
    <source>
        <dbReference type="ARBA" id="ARBA00023136"/>
    </source>
</evidence>
<dbReference type="EMBL" id="MDYL01000002">
    <property type="protein sequence ID" value="OQD77566.1"/>
    <property type="molecule type" value="Genomic_DNA"/>
</dbReference>
<dbReference type="GO" id="GO:0061617">
    <property type="term" value="C:MICOS complex"/>
    <property type="evidence" value="ECO:0007669"/>
    <property type="project" value="UniProtKB-UniRule"/>
</dbReference>
<dbReference type="OrthoDB" id="275000at2759"/>
<comment type="function">
    <text evidence="1 11">Component of the MICOS complex, a large protein complex of the mitochondrial inner membrane that plays crucial roles in the maintenance of crista junctions, inner membrane architecture, and formation of contact sites to the outer membrane.</text>
</comment>
<name>A0A1V6PM18_PENDC</name>
<keyword evidence="5" id="KW-0812">Transmembrane</keyword>
<dbReference type="GO" id="GO:0042407">
    <property type="term" value="P:cristae formation"/>
    <property type="evidence" value="ECO:0007669"/>
    <property type="project" value="InterPro"/>
</dbReference>
<comment type="subcellular location">
    <subcellularLocation>
        <location evidence="2">Membrane</location>
    </subcellularLocation>
    <subcellularLocation>
        <location evidence="11">Mitochondrion inner membrane</location>
        <topology evidence="11">Single-pass membrane protein</topology>
    </subcellularLocation>
</comment>
<keyword evidence="8" id="KW-0472">Membrane</keyword>
<reference evidence="13" key="1">
    <citation type="journal article" date="2017" name="Nat. Microbiol.">
        <title>Global analysis of biosynthetic gene clusters reveals vast potential of secondary metabolite production in Penicillium species.</title>
        <authorList>
            <person name="Nielsen J.C."/>
            <person name="Grijseels S."/>
            <person name="Prigent S."/>
            <person name="Ji B."/>
            <person name="Dainat J."/>
            <person name="Nielsen K.F."/>
            <person name="Frisvad J.C."/>
            <person name="Workman M."/>
            <person name="Nielsen J."/>
        </authorList>
    </citation>
    <scope>NUCLEOTIDE SEQUENCE [LARGE SCALE GENOMIC DNA]</scope>
    <source>
        <strain evidence="13">IBT 11843</strain>
    </source>
</reference>
<evidence type="ECO:0000313" key="12">
    <source>
        <dbReference type="EMBL" id="OQD77566.1"/>
    </source>
</evidence>
<gene>
    <name evidence="12" type="ORF">PENDEC_c002G03240</name>
</gene>
<comment type="caution">
    <text evidence="12">The sequence shown here is derived from an EMBL/GenBank/DDBJ whole genome shotgun (WGS) entry which is preliminary data.</text>
</comment>
<keyword evidence="7 11" id="KW-0496">Mitochondrion</keyword>
<protein>
    <recommendedName>
        <fullName evidence="4 11">MICOS complex subunit MIC12</fullName>
    </recommendedName>
    <alternativeName>
        <fullName evidence="10 11">Altered inheritance of mitochondria protein 5, mitochondrial</fullName>
    </alternativeName>
    <alternativeName>
        <fullName evidence="9 11">Found in mitochondrial proteome protein 51</fullName>
    </alternativeName>
</protein>
<evidence type="ECO:0000256" key="3">
    <source>
        <dbReference type="ARBA" id="ARBA00009188"/>
    </source>
</evidence>
<evidence type="ECO:0000256" key="2">
    <source>
        <dbReference type="ARBA" id="ARBA00004370"/>
    </source>
</evidence>
<dbReference type="InterPro" id="IPR031463">
    <property type="entry name" value="Mic12"/>
</dbReference>
<keyword evidence="13" id="KW-1185">Reference proteome</keyword>
<dbReference type="Proteomes" id="UP000191522">
    <property type="component" value="Unassembled WGS sequence"/>
</dbReference>
<keyword evidence="6" id="KW-1133">Transmembrane helix</keyword>
<evidence type="ECO:0000256" key="4">
    <source>
        <dbReference type="ARBA" id="ARBA00018170"/>
    </source>
</evidence>
<evidence type="ECO:0000256" key="7">
    <source>
        <dbReference type="ARBA" id="ARBA00023128"/>
    </source>
</evidence>